<accession>A0A1M6I2K3</accession>
<evidence type="ECO:0000313" key="3">
    <source>
        <dbReference type="Proteomes" id="UP000184171"/>
    </source>
</evidence>
<evidence type="ECO:0000313" key="2">
    <source>
        <dbReference type="EMBL" id="SHJ28688.1"/>
    </source>
</evidence>
<dbReference type="Pfam" id="PF00117">
    <property type="entry name" value="GATase"/>
    <property type="match status" value="1"/>
</dbReference>
<dbReference type="Gene3D" id="3.40.50.880">
    <property type="match status" value="1"/>
</dbReference>
<dbReference type="OrthoDB" id="9813383at2"/>
<dbReference type="PANTHER" id="PTHR42695:SF5">
    <property type="entry name" value="GLUTAMINE AMIDOTRANSFERASE YLR126C-RELATED"/>
    <property type="match status" value="1"/>
</dbReference>
<evidence type="ECO:0000259" key="1">
    <source>
        <dbReference type="Pfam" id="PF00117"/>
    </source>
</evidence>
<dbReference type="STRING" id="1122189.SAMN02745165_01985"/>
<reference evidence="2 3" key="1">
    <citation type="submission" date="2016-11" db="EMBL/GenBank/DDBJ databases">
        <authorList>
            <person name="Jaros S."/>
            <person name="Januszkiewicz K."/>
            <person name="Wedrychowicz H."/>
        </authorList>
    </citation>
    <scope>NUCLEOTIDE SEQUENCE [LARGE SCALE GENOMIC DNA]</scope>
    <source>
        <strain evidence="2 3">DSM 5091</strain>
    </source>
</reference>
<name>A0A1M6I2K3_MALRU</name>
<dbReference type="InterPro" id="IPR029062">
    <property type="entry name" value="Class_I_gatase-like"/>
</dbReference>
<dbReference type="SUPFAM" id="SSF52317">
    <property type="entry name" value="Class I glutamine amidotransferase-like"/>
    <property type="match status" value="1"/>
</dbReference>
<dbReference type="PROSITE" id="PS51273">
    <property type="entry name" value="GATASE_TYPE_1"/>
    <property type="match status" value="1"/>
</dbReference>
<keyword evidence="2" id="KW-0808">Transferase</keyword>
<proteinExistence type="predicted"/>
<dbReference type="AlphaFoldDB" id="A0A1M6I2K3"/>
<feature type="domain" description="Glutamine amidotransferase" evidence="1">
    <location>
        <begin position="21"/>
        <end position="177"/>
    </location>
</feature>
<dbReference type="PANTHER" id="PTHR42695">
    <property type="entry name" value="GLUTAMINE AMIDOTRANSFERASE YLR126C-RELATED"/>
    <property type="match status" value="1"/>
</dbReference>
<gene>
    <name evidence="2" type="ORF">SAMN02745165_01985</name>
</gene>
<keyword evidence="3" id="KW-1185">Reference proteome</keyword>
<sequence>MLIDVIKFDEKVGLGAFAEWLKEMNCEVRLWHADRGELPALDAKTKVILLGGYMGVNERDELPYLQRVADWSAAVVAADRYLLAICLGGQLLAHALGAQVHSQSRQERGVRYVELTTTGRKDSLFAGLPDPFLSFEWHNDSFDLPNEAQHLAQTDHCFGQAFRYRNAWGLQFHPEVDDQVVADWCQKTGAGKAPLLEFRRYQADYLQQSRQLLTNFIAH</sequence>
<organism evidence="2 3">
    <name type="scientific">Malonomonas rubra DSM 5091</name>
    <dbReference type="NCBI Taxonomy" id="1122189"/>
    <lineage>
        <taxon>Bacteria</taxon>
        <taxon>Pseudomonadati</taxon>
        <taxon>Thermodesulfobacteriota</taxon>
        <taxon>Desulfuromonadia</taxon>
        <taxon>Desulfuromonadales</taxon>
        <taxon>Geopsychrobacteraceae</taxon>
        <taxon>Malonomonas</taxon>
    </lineage>
</organism>
<dbReference type="InterPro" id="IPR044992">
    <property type="entry name" value="ChyE-like"/>
</dbReference>
<dbReference type="Proteomes" id="UP000184171">
    <property type="component" value="Unassembled WGS sequence"/>
</dbReference>
<dbReference type="EMBL" id="FQZT01000006">
    <property type="protein sequence ID" value="SHJ28688.1"/>
    <property type="molecule type" value="Genomic_DNA"/>
</dbReference>
<dbReference type="CDD" id="cd01741">
    <property type="entry name" value="GATase1_1"/>
    <property type="match status" value="1"/>
</dbReference>
<keyword evidence="2" id="KW-0315">Glutamine amidotransferase</keyword>
<dbReference type="InterPro" id="IPR017926">
    <property type="entry name" value="GATASE"/>
</dbReference>
<dbReference type="RefSeq" id="WP_084091970.1">
    <property type="nucleotide sequence ID" value="NZ_FQZT01000006.1"/>
</dbReference>
<dbReference type="GO" id="GO:0005829">
    <property type="term" value="C:cytosol"/>
    <property type="evidence" value="ECO:0007669"/>
    <property type="project" value="TreeGrafter"/>
</dbReference>
<dbReference type="GO" id="GO:0016740">
    <property type="term" value="F:transferase activity"/>
    <property type="evidence" value="ECO:0007669"/>
    <property type="project" value="UniProtKB-KW"/>
</dbReference>
<protein>
    <submittedName>
        <fullName evidence="2">GMP synthase-Glutamine amidotransferase</fullName>
    </submittedName>
</protein>